<accession>A0ABP7FWT1</accession>
<evidence type="ECO:0000313" key="3">
    <source>
        <dbReference type="EMBL" id="GAA3746281.1"/>
    </source>
</evidence>
<feature type="transmembrane region" description="Helical" evidence="2">
    <location>
        <begin position="49"/>
        <end position="70"/>
    </location>
</feature>
<reference evidence="4" key="1">
    <citation type="journal article" date="2019" name="Int. J. Syst. Evol. Microbiol.">
        <title>The Global Catalogue of Microorganisms (GCM) 10K type strain sequencing project: providing services to taxonomists for standard genome sequencing and annotation.</title>
        <authorList>
            <consortium name="The Broad Institute Genomics Platform"/>
            <consortium name="The Broad Institute Genome Sequencing Center for Infectious Disease"/>
            <person name="Wu L."/>
            <person name="Ma J."/>
        </authorList>
    </citation>
    <scope>NUCLEOTIDE SEQUENCE [LARGE SCALE GENOMIC DNA]</scope>
    <source>
        <strain evidence="4">JCM 30846</strain>
    </source>
</reference>
<dbReference type="RefSeq" id="WP_345651369.1">
    <property type="nucleotide sequence ID" value="NZ_BAABEP010000042.1"/>
</dbReference>
<feature type="compositionally biased region" description="Low complexity" evidence="1">
    <location>
        <begin position="15"/>
        <end position="26"/>
    </location>
</feature>
<evidence type="ECO:0008006" key="5">
    <source>
        <dbReference type="Google" id="ProtNLM"/>
    </source>
</evidence>
<sequence>MNAPLTPPHRSSPDPWQQPGAAQGGAPWPPEQTRAPGGPGTTRAELAQAALVLVATAACGLVLGALWAWLAPKVPLTSDSSAVLLKDVEGEEAIGGDGTFVLLALAFGVVSALVVFLWRRHGGVPLVFGLALGGVAASLIAWKFGQLLGPTTDVVAHAKQVGRGHTFDAPLELGMKGALLAWPVAAVLVHLGLTALFGPRDPEPHEDWSPPA</sequence>
<evidence type="ECO:0000313" key="4">
    <source>
        <dbReference type="Proteomes" id="UP001499884"/>
    </source>
</evidence>
<protein>
    <recommendedName>
        <fullName evidence="5">ABC transporter permease</fullName>
    </recommendedName>
</protein>
<comment type="caution">
    <text evidence="3">The sequence shown here is derived from an EMBL/GenBank/DDBJ whole genome shotgun (WGS) entry which is preliminary data.</text>
</comment>
<keyword evidence="2" id="KW-1133">Transmembrane helix</keyword>
<feature type="transmembrane region" description="Helical" evidence="2">
    <location>
        <begin position="100"/>
        <end position="118"/>
    </location>
</feature>
<organism evidence="3 4">
    <name type="scientific">Streptomyces tremellae</name>
    <dbReference type="NCBI Taxonomy" id="1124239"/>
    <lineage>
        <taxon>Bacteria</taxon>
        <taxon>Bacillati</taxon>
        <taxon>Actinomycetota</taxon>
        <taxon>Actinomycetes</taxon>
        <taxon>Kitasatosporales</taxon>
        <taxon>Streptomycetaceae</taxon>
        <taxon>Streptomyces</taxon>
    </lineage>
</organism>
<dbReference type="EMBL" id="BAABEP010000042">
    <property type="protein sequence ID" value="GAA3746281.1"/>
    <property type="molecule type" value="Genomic_DNA"/>
</dbReference>
<proteinExistence type="predicted"/>
<feature type="transmembrane region" description="Helical" evidence="2">
    <location>
        <begin position="179"/>
        <end position="198"/>
    </location>
</feature>
<keyword evidence="2" id="KW-0812">Transmembrane</keyword>
<name>A0ABP7FWT1_9ACTN</name>
<keyword evidence="2" id="KW-0472">Membrane</keyword>
<dbReference type="Pfam" id="PF10821">
    <property type="entry name" value="DUF2567"/>
    <property type="match status" value="1"/>
</dbReference>
<gene>
    <name evidence="3" type="ORF">GCM10023082_48490</name>
</gene>
<dbReference type="Proteomes" id="UP001499884">
    <property type="component" value="Unassembled WGS sequence"/>
</dbReference>
<dbReference type="InterPro" id="IPR021213">
    <property type="entry name" value="DUF2567"/>
</dbReference>
<feature type="region of interest" description="Disordered" evidence="1">
    <location>
        <begin position="1"/>
        <end position="41"/>
    </location>
</feature>
<evidence type="ECO:0000256" key="1">
    <source>
        <dbReference type="SAM" id="MobiDB-lite"/>
    </source>
</evidence>
<feature type="transmembrane region" description="Helical" evidence="2">
    <location>
        <begin position="125"/>
        <end position="144"/>
    </location>
</feature>
<keyword evidence="4" id="KW-1185">Reference proteome</keyword>
<evidence type="ECO:0000256" key="2">
    <source>
        <dbReference type="SAM" id="Phobius"/>
    </source>
</evidence>